<dbReference type="EMBL" id="AGJK01000034">
    <property type="protein sequence ID" value="EHP93336.1"/>
    <property type="molecule type" value="Genomic_DNA"/>
</dbReference>
<dbReference type="InterPro" id="IPR002104">
    <property type="entry name" value="Integrase_catalytic"/>
</dbReference>
<keyword evidence="2" id="KW-0229">DNA integration</keyword>
<comment type="similarity">
    <text evidence="1">Belongs to the 'phage' integrase family.</text>
</comment>
<organism evidence="8 9">
    <name type="scientific">Methylorubrum extorquens DSM 13060</name>
    <dbReference type="NCBI Taxonomy" id="882800"/>
    <lineage>
        <taxon>Bacteria</taxon>
        <taxon>Pseudomonadati</taxon>
        <taxon>Pseudomonadota</taxon>
        <taxon>Alphaproteobacteria</taxon>
        <taxon>Hyphomicrobiales</taxon>
        <taxon>Methylobacteriaceae</taxon>
        <taxon>Methylorubrum</taxon>
    </lineage>
</organism>
<dbReference type="Gene3D" id="3.30.160.390">
    <property type="entry name" value="Integrase, DNA-binding domain"/>
    <property type="match status" value="1"/>
</dbReference>
<evidence type="ECO:0000313" key="9">
    <source>
        <dbReference type="Proteomes" id="UP000004382"/>
    </source>
</evidence>
<dbReference type="SUPFAM" id="SSF56349">
    <property type="entry name" value="DNA breaking-rejoining enzymes"/>
    <property type="match status" value="1"/>
</dbReference>
<keyword evidence="4" id="KW-0233">DNA recombination</keyword>
<dbReference type="GO" id="GO:0006310">
    <property type="term" value="P:DNA recombination"/>
    <property type="evidence" value="ECO:0007669"/>
    <property type="project" value="UniProtKB-KW"/>
</dbReference>
<evidence type="ECO:0000259" key="6">
    <source>
        <dbReference type="PROSITE" id="PS51898"/>
    </source>
</evidence>
<keyword evidence="3 5" id="KW-0238">DNA-binding</keyword>
<reference evidence="8 9" key="1">
    <citation type="submission" date="2011-09" db="EMBL/GenBank/DDBJ databases">
        <title>The draft genome of Methylobacterium extorquens DSM 13060.</title>
        <authorList>
            <consortium name="US DOE Joint Genome Institute (JGI-PGF)"/>
            <person name="Lucas S."/>
            <person name="Han J."/>
            <person name="Lapidus A."/>
            <person name="Cheng J.-F."/>
            <person name="Goodwin L."/>
            <person name="Pitluck S."/>
            <person name="Peters L."/>
            <person name="Land M.L."/>
            <person name="Hauser L."/>
            <person name="Koskimaki J."/>
            <person name="Halonen O."/>
            <person name="Pirttila A."/>
            <person name="Frank C."/>
            <person name="Woyke T.J."/>
        </authorList>
    </citation>
    <scope>NUCLEOTIDE SEQUENCE [LARGE SCALE GENOMIC DNA]</scope>
    <source>
        <strain evidence="8 9">DSM 13060</strain>
    </source>
</reference>
<dbReference type="InterPro" id="IPR011010">
    <property type="entry name" value="DNA_brk_join_enz"/>
</dbReference>
<dbReference type="InterPro" id="IPR010998">
    <property type="entry name" value="Integrase_recombinase_N"/>
</dbReference>
<feature type="domain" description="Tyr recombinase" evidence="6">
    <location>
        <begin position="220"/>
        <end position="398"/>
    </location>
</feature>
<feature type="domain" description="Core-binding (CB)" evidence="7">
    <location>
        <begin position="119"/>
        <end position="199"/>
    </location>
</feature>
<name>H1KGN5_METEX</name>
<dbReference type="PATRIC" id="fig|882800.3.peg.1766"/>
<gene>
    <name evidence="8" type="ORF">MetexDRAFT_1797</name>
</gene>
<evidence type="ECO:0000256" key="4">
    <source>
        <dbReference type="ARBA" id="ARBA00023172"/>
    </source>
</evidence>
<dbReference type="PROSITE" id="PS51900">
    <property type="entry name" value="CB"/>
    <property type="match status" value="1"/>
</dbReference>
<dbReference type="PROSITE" id="PS51898">
    <property type="entry name" value="TYR_RECOMBINASE"/>
    <property type="match status" value="1"/>
</dbReference>
<dbReference type="AlphaFoldDB" id="H1KGN5"/>
<evidence type="ECO:0000256" key="2">
    <source>
        <dbReference type="ARBA" id="ARBA00022908"/>
    </source>
</evidence>
<dbReference type="Pfam" id="PF22022">
    <property type="entry name" value="Phage_int_M"/>
    <property type="match status" value="1"/>
</dbReference>
<evidence type="ECO:0000259" key="7">
    <source>
        <dbReference type="PROSITE" id="PS51900"/>
    </source>
</evidence>
<accession>H1KGN5</accession>
<proteinExistence type="inferred from homology"/>
<evidence type="ECO:0000256" key="5">
    <source>
        <dbReference type="PROSITE-ProRule" id="PRU01248"/>
    </source>
</evidence>
<dbReference type="InterPro" id="IPR038488">
    <property type="entry name" value="Integrase_DNA-bd_sf"/>
</dbReference>
<dbReference type="GO" id="GO:0003677">
    <property type="term" value="F:DNA binding"/>
    <property type="evidence" value="ECO:0007669"/>
    <property type="project" value="UniProtKB-UniRule"/>
</dbReference>
<dbReference type="InterPro" id="IPR025166">
    <property type="entry name" value="Integrase_DNA_bind_dom"/>
</dbReference>
<evidence type="ECO:0000256" key="3">
    <source>
        <dbReference type="ARBA" id="ARBA00023125"/>
    </source>
</evidence>
<sequence>MVLGGAWPLAYWWLTGVPTLRLTKPAVASLALPPGKREALFFDSEVAGFGVKISAGGSRRYILQYRPTGQRTAKRLTIGSVGVLSIDEARRQAKTLLARATTGDDPHAGKATAKAQAAITLGMVADAYLKHCEHRQQPGTLYQTTLHLTKHWAPLQLLPLHNVTRAIVAARLNELRESSGGVSANRSRSALSAMFAWAIAEGRAEINPVTGTRQPVKETPRERVLTDVELRAIWHACRNDAYGQIVRLLILTAQRRDEVGGMAASELNFEGSVWTLPAARAKNKREQAIPLAPLALSILQAVSRHDVGKLMFSPSDRGFSAWSGSKVRLDKRLADAGTPVAAWTIHDLRRTAATGMAGLGVLPHVVEAVLNHVSGHKAGVAGVYNKATYLPEKRDALDRWANYVAALVA</sequence>
<dbReference type="InterPro" id="IPR050808">
    <property type="entry name" value="Phage_Integrase"/>
</dbReference>
<dbReference type="Pfam" id="PF00589">
    <property type="entry name" value="Phage_integrase"/>
    <property type="match status" value="1"/>
</dbReference>
<evidence type="ECO:0000313" key="8">
    <source>
        <dbReference type="EMBL" id="EHP93336.1"/>
    </source>
</evidence>
<dbReference type="Pfam" id="PF13356">
    <property type="entry name" value="Arm-DNA-bind_3"/>
    <property type="match status" value="1"/>
</dbReference>
<dbReference type="InterPro" id="IPR053876">
    <property type="entry name" value="Phage_int_M"/>
</dbReference>
<dbReference type="PANTHER" id="PTHR30629:SF2">
    <property type="entry name" value="PROPHAGE INTEGRASE INTS-RELATED"/>
    <property type="match status" value="1"/>
</dbReference>
<dbReference type="CDD" id="cd00801">
    <property type="entry name" value="INT_P4_C"/>
    <property type="match status" value="1"/>
</dbReference>
<dbReference type="Gene3D" id="1.10.443.10">
    <property type="entry name" value="Intergrase catalytic core"/>
    <property type="match status" value="1"/>
</dbReference>
<dbReference type="RefSeq" id="WP_004446491.1">
    <property type="nucleotide sequence ID" value="NZ_AGJK01000034.1"/>
</dbReference>
<dbReference type="InterPro" id="IPR013762">
    <property type="entry name" value="Integrase-like_cat_sf"/>
</dbReference>
<dbReference type="PANTHER" id="PTHR30629">
    <property type="entry name" value="PROPHAGE INTEGRASE"/>
    <property type="match status" value="1"/>
</dbReference>
<protein>
    <submittedName>
        <fullName evidence="8">Integrase family protein</fullName>
    </submittedName>
</protein>
<dbReference type="Gene3D" id="1.10.150.130">
    <property type="match status" value="1"/>
</dbReference>
<dbReference type="GO" id="GO:0015074">
    <property type="term" value="P:DNA integration"/>
    <property type="evidence" value="ECO:0007669"/>
    <property type="project" value="UniProtKB-KW"/>
</dbReference>
<dbReference type="Proteomes" id="UP000004382">
    <property type="component" value="Unassembled WGS sequence"/>
</dbReference>
<comment type="caution">
    <text evidence="8">The sequence shown here is derived from an EMBL/GenBank/DDBJ whole genome shotgun (WGS) entry which is preliminary data.</text>
</comment>
<dbReference type="InterPro" id="IPR044068">
    <property type="entry name" value="CB"/>
</dbReference>
<evidence type="ECO:0000256" key="1">
    <source>
        <dbReference type="ARBA" id="ARBA00008857"/>
    </source>
</evidence>